<dbReference type="GeneID" id="106012444"/>
<sequence length="147" mass="16931">MFTALQRQHATCLIYIQQPTTKKKHICVGGFNGHSPEWGYTSYNCTGQKIEEFCEASNLSVLQNANSTPTLLHRAHLTLKRPDLTLWSSDIKNSFRIEVIDDIGSYHRPIFTQITSPPALNHPRRTRWNFKKANWAEYKKTSDKLAL</sequence>
<dbReference type="Gene3D" id="3.60.10.10">
    <property type="entry name" value="Endonuclease/exonuclease/phosphatase"/>
    <property type="match status" value="1"/>
</dbReference>
<feature type="domain" description="Endonuclease/exonuclease/phosphatase" evidence="1">
    <location>
        <begin position="15"/>
        <end position="111"/>
    </location>
</feature>
<evidence type="ECO:0000259" key="1">
    <source>
        <dbReference type="Pfam" id="PF14529"/>
    </source>
</evidence>
<dbReference type="InterPro" id="IPR052560">
    <property type="entry name" value="RdDP_mobile_element"/>
</dbReference>
<dbReference type="InterPro" id="IPR005135">
    <property type="entry name" value="Endo/exonuclease/phosphatase"/>
</dbReference>
<dbReference type="Proteomes" id="UP000694888">
    <property type="component" value="Unplaced"/>
</dbReference>
<accession>A0ABM1A4W7</accession>
<organism evidence="2 3">
    <name type="scientific">Aplysia californica</name>
    <name type="common">California sea hare</name>
    <dbReference type="NCBI Taxonomy" id="6500"/>
    <lineage>
        <taxon>Eukaryota</taxon>
        <taxon>Metazoa</taxon>
        <taxon>Spiralia</taxon>
        <taxon>Lophotrochozoa</taxon>
        <taxon>Mollusca</taxon>
        <taxon>Gastropoda</taxon>
        <taxon>Heterobranchia</taxon>
        <taxon>Euthyneura</taxon>
        <taxon>Tectipleura</taxon>
        <taxon>Aplysiida</taxon>
        <taxon>Aplysioidea</taxon>
        <taxon>Aplysiidae</taxon>
        <taxon>Aplysia</taxon>
    </lineage>
</organism>
<dbReference type="RefSeq" id="XP_012940892.1">
    <property type="nucleotide sequence ID" value="XM_013085438.1"/>
</dbReference>
<gene>
    <name evidence="3" type="primary">LOC106012444</name>
</gene>
<evidence type="ECO:0000313" key="2">
    <source>
        <dbReference type="Proteomes" id="UP000694888"/>
    </source>
</evidence>
<evidence type="ECO:0000313" key="3">
    <source>
        <dbReference type="RefSeq" id="XP_012940892.1"/>
    </source>
</evidence>
<name>A0ABM1A4W7_APLCA</name>
<dbReference type="Pfam" id="PF14529">
    <property type="entry name" value="Exo_endo_phos_2"/>
    <property type="match status" value="1"/>
</dbReference>
<dbReference type="InterPro" id="IPR036691">
    <property type="entry name" value="Endo/exonu/phosph_ase_sf"/>
</dbReference>
<protein>
    <submittedName>
        <fullName evidence="3">Uncharacterized protein LOC106012444</fullName>
    </submittedName>
</protein>
<proteinExistence type="predicted"/>
<dbReference type="PANTHER" id="PTHR36688:SF2">
    <property type="entry name" value="ENDONUCLEASE_EXONUCLEASE_PHOSPHATASE DOMAIN-CONTAINING PROTEIN"/>
    <property type="match status" value="1"/>
</dbReference>
<reference evidence="3" key="1">
    <citation type="submission" date="2025-08" db="UniProtKB">
        <authorList>
            <consortium name="RefSeq"/>
        </authorList>
    </citation>
    <scope>IDENTIFICATION</scope>
</reference>
<keyword evidence="2" id="KW-1185">Reference proteome</keyword>
<dbReference type="SUPFAM" id="SSF56219">
    <property type="entry name" value="DNase I-like"/>
    <property type="match status" value="1"/>
</dbReference>
<dbReference type="PANTHER" id="PTHR36688">
    <property type="entry name" value="ENDO/EXONUCLEASE/PHOSPHATASE DOMAIN-CONTAINING PROTEIN"/>
    <property type="match status" value="1"/>
</dbReference>